<evidence type="ECO:0000313" key="3">
    <source>
        <dbReference type="Proteomes" id="UP000094795"/>
    </source>
</evidence>
<comment type="caution">
    <text evidence="2">The sequence shown here is derived from an EMBL/GenBank/DDBJ whole genome shotgun (WGS) entry which is preliminary data.</text>
</comment>
<accession>A0A1C1YSN9</accession>
<protein>
    <recommendedName>
        <fullName evidence="1">Ribbon-helix-helix domain-containing protein</fullName>
    </recommendedName>
</protein>
<dbReference type="InterPro" id="IPR027373">
    <property type="entry name" value="RHH_dom"/>
</dbReference>
<dbReference type="EMBL" id="LQZT01000034">
    <property type="protein sequence ID" value="OCW56504.1"/>
    <property type="molecule type" value="Genomic_DNA"/>
</dbReference>
<evidence type="ECO:0000259" key="1">
    <source>
        <dbReference type="Pfam" id="PF13467"/>
    </source>
</evidence>
<feature type="domain" description="Ribbon-helix-helix" evidence="1">
    <location>
        <begin position="12"/>
        <end position="72"/>
    </location>
</feature>
<sequence>MTQPDPLTPHFRAIRSGGKRHGFSLERVFWTAFEELTRSDGISAADYIERLATQTSGTNGLSSRLRASLMQRLLERYEKLRARSGLDTARAIVAACPVPAFILSADKKILFQNNAFLMYLQTRFSGLDTAEALAEIRLSLETPIAQVIEDMKTGAGRSRQVGFSIGYGERKLRGKLSMTAVPDMETSPAAIAFVSGSA</sequence>
<gene>
    <name evidence="2" type="ORF">AWJ14_16265</name>
</gene>
<keyword evidence="3" id="KW-1185">Reference proteome</keyword>
<name>A0A1C1YSN9_9HYPH</name>
<dbReference type="Pfam" id="PF13467">
    <property type="entry name" value="RHH_4"/>
    <property type="match status" value="1"/>
</dbReference>
<dbReference type="Proteomes" id="UP000094795">
    <property type="component" value="Unassembled WGS sequence"/>
</dbReference>
<reference evidence="2 3" key="1">
    <citation type="submission" date="2015-12" db="EMBL/GenBank/DDBJ databases">
        <authorList>
            <person name="Shamseldin A."/>
            <person name="Moawad H."/>
            <person name="Abd El-Rahim W.M."/>
            <person name="Sadowsky M.J."/>
        </authorList>
    </citation>
    <scope>NUCLEOTIDE SEQUENCE [LARGE SCALE GENOMIC DNA]</scope>
    <source>
        <strain evidence="2 3">JC234</strain>
    </source>
</reference>
<proteinExistence type="predicted"/>
<organism evidence="2 3">
    <name type="scientific">Hoeflea olei</name>
    <dbReference type="NCBI Taxonomy" id="1480615"/>
    <lineage>
        <taxon>Bacteria</taxon>
        <taxon>Pseudomonadati</taxon>
        <taxon>Pseudomonadota</taxon>
        <taxon>Alphaproteobacteria</taxon>
        <taxon>Hyphomicrobiales</taxon>
        <taxon>Rhizobiaceae</taxon>
        <taxon>Hoeflea</taxon>
    </lineage>
</organism>
<dbReference type="Gene3D" id="1.10.3990.20">
    <property type="entry name" value="protein bp1543"/>
    <property type="match status" value="1"/>
</dbReference>
<dbReference type="InterPro" id="IPR038268">
    <property type="entry name" value="RHH_sf"/>
</dbReference>
<dbReference type="AlphaFoldDB" id="A0A1C1YSN9"/>
<evidence type="ECO:0000313" key="2">
    <source>
        <dbReference type="EMBL" id="OCW56504.1"/>
    </source>
</evidence>
<dbReference type="RefSeq" id="WP_066180800.1">
    <property type="nucleotide sequence ID" value="NZ_LQZT01000034.1"/>
</dbReference>